<dbReference type="OMA" id="SCADWWC"/>
<dbReference type="EnsemblPlants" id="ONIVA11G18170.1">
    <property type="protein sequence ID" value="ONIVA11G18170.1"/>
    <property type="gene ID" value="ONIVA11G18170"/>
</dbReference>
<organism evidence="1">
    <name type="scientific">Oryza nivara</name>
    <name type="common">Indian wild rice</name>
    <name type="synonym">Oryza sativa f. spontanea</name>
    <dbReference type="NCBI Taxonomy" id="4536"/>
    <lineage>
        <taxon>Eukaryota</taxon>
        <taxon>Viridiplantae</taxon>
        <taxon>Streptophyta</taxon>
        <taxon>Embryophyta</taxon>
        <taxon>Tracheophyta</taxon>
        <taxon>Spermatophyta</taxon>
        <taxon>Magnoliopsida</taxon>
        <taxon>Liliopsida</taxon>
        <taxon>Poales</taxon>
        <taxon>Poaceae</taxon>
        <taxon>BOP clade</taxon>
        <taxon>Oryzoideae</taxon>
        <taxon>Oryzeae</taxon>
        <taxon>Oryzinae</taxon>
        <taxon>Oryza</taxon>
    </lineage>
</organism>
<evidence type="ECO:0000313" key="1">
    <source>
        <dbReference type="EnsemblPlants" id="ONIVA11G18170.1"/>
    </source>
</evidence>
<keyword evidence="2" id="KW-1185">Reference proteome</keyword>
<name>A0A0E0J3S0_ORYNI</name>
<dbReference type="Gramene" id="ONIVA11G18170.1">
    <property type="protein sequence ID" value="ONIVA11G18170.1"/>
    <property type="gene ID" value="ONIVA11G18170"/>
</dbReference>
<protein>
    <submittedName>
        <fullName evidence="1">Uncharacterized protein</fullName>
    </submittedName>
</protein>
<reference evidence="1" key="1">
    <citation type="submission" date="2015-04" db="UniProtKB">
        <authorList>
            <consortium name="EnsemblPlants"/>
        </authorList>
    </citation>
    <scope>IDENTIFICATION</scope>
    <source>
        <strain evidence="1">SL10</strain>
    </source>
</reference>
<dbReference type="AlphaFoldDB" id="A0A0E0J3S0"/>
<sequence>MVPMVAMVEGHHPADGASSSAAVCGGGEGVWRRGRSPGAGAPSTVGRTVGGGLGRIAEGTMLLTDDDPSCADWWCGFGQGIAGADNGDAVWRRSPPWRRCFSIPLSFPYHILQVKTLLRFRTSSGGDPRRILLEGTALEKSLRARILSLVYALASNFSPKL</sequence>
<accession>A0A0E0J3S0</accession>
<evidence type="ECO:0000313" key="2">
    <source>
        <dbReference type="Proteomes" id="UP000006591"/>
    </source>
</evidence>
<reference evidence="1" key="2">
    <citation type="submission" date="2018-04" db="EMBL/GenBank/DDBJ databases">
        <title>OnivRS2 (Oryza nivara Reference Sequence Version 2).</title>
        <authorList>
            <person name="Zhang J."/>
            <person name="Kudrna D."/>
            <person name="Lee S."/>
            <person name="Talag J."/>
            <person name="Rajasekar S."/>
            <person name="Welchert J."/>
            <person name="Hsing Y.-I."/>
            <person name="Wing R.A."/>
        </authorList>
    </citation>
    <scope>NUCLEOTIDE SEQUENCE [LARGE SCALE GENOMIC DNA]</scope>
    <source>
        <strain evidence="1">SL10</strain>
    </source>
</reference>
<proteinExistence type="predicted"/>
<dbReference type="Proteomes" id="UP000006591">
    <property type="component" value="Chromosome 11"/>
</dbReference>
<dbReference type="HOGENOM" id="CLU_1799406_0_0_1"/>